<evidence type="ECO:0000313" key="2">
    <source>
        <dbReference type="EMBL" id="KAL3390669.1"/>
    </source>
</evidence>
<feature type="region of interest" description="Disordered" evidence="1">
    <location>
        <begin position="1"/>
        <end position="29"/>
    </location>
</feature>
<reference evidence="2 3" key="1">
    <citation type="journal article" date="2024" name="bioRxiv">
        <title>A reference genome for Trichogramma kaykai: A tiny desert-dwelling parasitoid wasp with competing sex-ratio distorters.</title>
        <authorList>
            <person name="Culotta J."/>
            <person name="Lindsey A.R."/>
        </authorList>
    </citation>
    <scope>NUCLEOTIDE SEQUENCE [LARGE SCALE GENOMIC DNA]</scope>
    <source>
        <strain evidence="2 3">KSX58</strain>
    </source>
</reference>
<name>A0ABD2WDA1_9HYME</name>
<accession>A0ABD2WDA1</accession>
<keyword evidence="3" id="KW-1185">Reference proteome</keyword>
<protein>
    <submittedName>
        <fullName evidence="2">Uncharacterized protein</fullName>
    </submittedName>
</protein>
<dbReference type="EMBL" id="JBJJXI010000116">
    <property type="protein sequence ID" value="KAL3390669.1"/>
    <property type="molecule type" value="Genomic_DNA"/>
</dbReference>
<proteinExistence type="predicted"/>
<dbReference type="Proteomes" id="UP001627154">
    <property type="component" value="Unassembled WGS sequence"/>
</dbReference>
<sequence length="73" mass="8467">MAKILRLQQRLDKQAQRQPSRPRRPQKPHYYAASRFSPAMLSKVRVGRHRCLDYPCVCVCVLRVRVAATTTTT</sequence>
<gene>
    <name evidence="2" type="ORF">TKK_014405</name>
</gene>
<organism evidence="2 3">
    <name type="scientific">Trichogramma kaykai</name>
    <dbReference type="NCBI Taxonomy" id="54128"/>
    <lineage>
        <taxon>Eukaryota</taxon>
        <taxon>Metazoa</taxon>
        <taxon>Ecdysozoa</taxon>
        <taxon>Arthropoda</taxon>
        <taxon>Hexapoda</taxon>
        <taxon>Insecta</taxon>
        <taxon>Pterygota</taxon>
        <taxon>Neoptera</taxon>
        <taxon>Endopterygota</taxon>
        <taxon>Hymenoptera</taxon>
        <taxon>Apocrita</taxon>
        <taxon>Proctotrupomorpha</taxon>
        <taxon>Chalcidoidea</taxon>
        <taxon>Trichogrammatidae</taxon>
        <taxon>Trichogramma</taxon>
    </lineage>
</organism>
<dbReference type="AlphaFoldDB" id="A0ABD2WDA1"/>
<evidence type="ECO:0000256" key="1">
    <source>
        <dbReference type="SAM" id="MobiDB-lite"/>
    </source>
</evidence>
<comment type="caution">
    <text evidence="2">The sequence shown here is derived from an EMBL/GenBank/DDBJ whole genome shotgun (WGS) entry which is preliminary data.</text>
</comment>
<evidence type="ECO:0000313" key="3">
    <source>
        <dbReference type="Proteomes" id="UP001627154"/>
    </source>
</evidence>